<sequence length="366" mass="41513">MASNNVYRALRITNSVSAFCAFNPVSIRSFTCSAAFMKHGAVPAFKPSSSPELDDLLAIVRRKVFLPYHLSKKERNLIFKDTKSTGIDLEKEPQWVSIEGERFRLEHVDVTKDVPRHWTVILQTLEACKTKEDYENLTTLLIGLKETGYELKAKRSIKLIARLAKAKRLDLVLELARRESATGFGFSDIATTNMWLKTIQRQAIRADWKPEPTKQGLVWLEMFNDLSQEPTRKWTVRPEIIYSVLLEFAATQVTNHALEDTEGKIRTYAEKLLAAHPSTQDLDSIRNLKNSSCNELLEEYVTMLHACKLALPILSTNASIAKPLEAKISELEVAVEHLMKPLKEEREGFTWDGVELHQTLLGSSTS</sequence>
<name>A0ABR4PIA1_9HELO</name>
<reference evidence="1 2" key="1">
    <citation type="submission" date="2024-06" db="EMBL/GenBank/DDBJ databases">
        <title>Complete genome of Phlyctema vagabunda strain 19-DSS-EL-015.</title>
        <authorList>
            <person name="Fiorenzani C."/>
        </authorList>
    </citation>
    <scope>NUCLEOTIDE SEQUENCE [LARGE SCALE GENOMIC DNA]</scope>
    <source>
        <strain evidence="1 2">19-DSS-EL-015</strain>
    </source>
</reference>
<gene>
    <name evidence="1" type="ORF">PVAG01_04785</name>
</gene>
<organism evidence="1 2">
    <name type="scientific">Phlyctema vagabunda</name>
    <dbReference type="NCBI Taxonomy" id="108571"/>
    <lineage>
        <taxon>Eukaryota</taxon>
        <taxon>Fungi</taxon>
        <taxon>Dikarya</taxon>
        <taxon>Ascomycota</taxon>
        <taxon>Pezizomycotina</taxon>
        <taxon>Leotiomycetes</taxon>
        <taxon>Helotiales</taxon>
        <taxon>Dermateaceae</taxon>
        <taxon>Phlyctema</taxon>
    </lineage>
</organism>
<dbReference type="Proteomes" id="UP001629113">
    <property type="component" value="Unassembled WGS sequence"/>
</dbReference>
<keyword evidence="2" id="KW-1185">Reference proteome</keyword>
<proteinExistence type="predicted"/>
<protein>
    <submittedName>
        <fullName evidence="1">Uncharacterized protein</fullName>
    </submittedName>
</protein>
<dbReference type="EMBL" id="JBFCZG010000004">
    <property type="protein sequence ID" value="KAL3423039.1"/>
    <property type="molecule type" value="Genomic_DNA"/>
</dbReference>
<evidence type="ECO:0000313" key="1">
    <source>
        <dbReference type="EMBL" id="KAL3423039.1"/>
    </source>
</evidence>
<evidence type="ECO:0000313" key="2">
    <source>
        <dbReference type="Proteomes" id="UP001629113"/>
    </source>
</evidence>
<comment type="caution">
    <text evidence="1">The sequence shown here is derived from an EMBL/GenBank/DDBJ whole genome shotgun (WGS) entry which is preliminary data.</text>
</comment>
<accession>A0ABR4PIA1</accession>